<sequence length="1112" mass="123372">MDPPSRHVIWKYDYPALNKRSVIVGSLSNGMYEPLRLVSDTYPGVVSGVKVQGATALFIAVSILWALIWLSYRAYQVCLTPNDVLVDKLGLDIPPPPEVTLEEIGSRDIRIAWKYPDSHNSIHKHIIQVNGVRVGESKRSETAVSVSNLLSGHIYHICVIAISAANFQTSSAVLHVRTNYDDSQGENGVCGGPYIQAYAPRPSILTSPSVPVMTREHSSGPLQGKRSVAGRKGPLSASVTDYNTSHVTSDDGKGSSLEDSEETVERLAEQLKNMQQENDTLDRQICQEEKEYELSLGELEDRRDELRQRVKEKDEASGDLRKHINKLESLNRSAQSERSKREKQLQQKEAEKNKRADDIARWDAGVSEMRSAAERLQGEKAEIEKQSAKRLAEYRSKIRDEQTGMKALEEDIKVKGGRIKLLEEERRRLEGGDNEETKELDRLERERDCRWEIKMANLRAQYTSLINVHTQAQQQYYEAQERLKWITSQRPSTTLPYVPIPALDFDTARRANTYRRSRHRSSLTSNVSSPVSYSITESTFQGSNSYRQLGTASPTVPPTSAFFNINNGMTIPDPADQLSPIRTEPSNPPMSPRADALLPSDLLGDEDQPPSSPQETTEFPTLPVSAAAPFQGLQTSPSPASSGSHPPSLFTSPRESIINLPESEHKSMQTAESQVSPDAAQSASRKLSGLFGFHRQRGRTMADGPMLGSLKPGQSQSFPRNMDLEDLDPIGTRRRRLSYTGGWANPMATLFPRSSTTHVTADSSSDRLPASRRAMFPSFFTTGKASNASSDMLENTDPKIGYNQFSPRHDPINPSILGTVRRDSLSPRPASTYSFDTLLPRPTSDVPPFGWPPPDIHRNGPLNVDWSTTGGAWSRSQSRRPSFQLGSSSHLPPAFPSDINFIDQPYEPQRPIQAPIGTRPPSSHRPMTPKLNPAAPSFKTLFGKKSERSKAKDTDTPKSHDEAQFENTSPTESRQSKDTRSIRTSAAESRESLERISSSTPSDVINSKESFIQKITRKGSSSKFNMPWKDRASLFSKKGEAAGQADIDDDGANEAQLGKSVDSAASNTPSVEKLNKSGFNLSFRRKSKKPDKTSEYNEKMSEAGDEDVFEEA</sequence>
<gene>
    <name evidence="1" type="ORF">LOY88_000433</name>
</gene>
<evidence type="ECO:0000313" key="1">
    <source>
        <dbReference type="EMBL" id="KAI2392967.1"/>
    </source>
</evidence>
<reference evidence="1" key="1">
    <citation type="journal article" date="2022" name="bioRxiv">
        <title>Population genetic analysis of Ophidiomyces ophidiicola, the causative agent of snake fungal disease, indicates recent introductions to the USA.</title>
        <authorList>
            <person name="Ladner J.T."/>
            <person name="Palmer J.M."/>
            <person name="Ettinger C.L."/>
            <person name="Stajich J.E."/>
            <person name="Farrell T.M."/>
            <person name="Glorioso B.M."/>
            <person name="Lawson B."/>
            <person name="Price S.J."/>
            <person name="Stengle A.G."/>
            <person name="Grear D.A."/>
            <person name="Lorch J.M."/>
        </authorList>
    </citation>
    <scope>NUCLEOTIDE SEQUENCE</scope>
    <source>
        <strain evidence="1">NWHC 24266-5</strain>
    </source>
</reference>
<protein>
    <submittedName>
        <fullName evidence="1">Uncharacterized protein</fullName>
    </submittedName>
</protein>
<comment type="caution">
    <text evidence="1">The sequence shown here is derived from an EMBL/GenBank/DDBJ whole genome shotgun (WGS) entry which is preliminary data.</text>
</comment>
<organism evidence="1">
    <name type="scientific">Ophidiomyces ophidiicola</name>
    <dbReference type="NCBI Taxonomy" id="1387563"/>
    <lineage>
        <taxon>Eukaryota</taxon>
        <taxon>Fungi</taxon>
        <taxon>Dikarya</taxon>
        <taxon>Ascomycota</taxon>
        <taxon>Pezizomycotina</taxon>
        <taxon>Eurotiomycetes</taxon>
        <taxon>Eurotiomycetidae</taxon>
        <taxon>Onygenales</taxon>
        <taxon>Onygenaceae</taxon>
        <taxon>Ophidiomyces</taxon>
    </lineage>
</organism>
<proteinExistence type="predicted"/>
<name>A0ACB8V5F0_9EURO</name>
<dbReference type="EMBL" id="JALBCA010000004">
    <property type="protein sequence ID" value="KAI2392967.1"/>
    <property type="molecule type" value="Genomic_DNA"/>
</dbReference>
<accession>A0ACB8V5F0</accession>